<comment type="caution">
    <text evidence="1">The sequence shown here is derived from an EMBL/GenBank/DDBJ whole genome shotgun (WGS) entry which is preliminary data.</text>
</comment>
<name>A0ACC2QIA4_9NEOP</name>
<keyword evidence="2" id="KW-1185">Reference proteome</keyword>
<dbReference type="Proteomes" id="UP001231649">
    <property type="component" value="Chromosome 13"/>
</dbReference>
<proteinExistence type="predicted"/>
<reference evidence="1" key="1">
    <citation type="submission" date="2023-03" db="EMBL/GenBank/DDBJ databases">
        <title>Chromosome-level genomes of two armyworms, Mythimna separata and Mythimna loreyi, provide insights into the biosynthesis and reception of sex pheromones.</title>
        <authorList>
            <person name="Zhao H."/>
        </authorList>
    </citation>
    <scope>NUCLEOTIDE SEQUENCE</scope>
    <source>
        <strain evidence="1">BeijingLab</strain>
    </source>
</reference>
<protein>
    <submittedName>
        <fullName evidence="1">Uncharacterized protein</fullName>
    </submittedName>
</protein>
<evidence type="ECO:0000313" key="1">
    <source>
        <dbReference type="EMBL" id="KAJ8718334.1"/>
    </source>
</evidence>
<organism evidence="1 2">
    <name type="scientific">Mythimna loreyi</name>
    <dbReference type="NCBI Taxonomy" id="667449"/>
    <lineage>
        <taxon>Eukaryota</taxon>
        <taxon>Metazoa</taxon>
        <taxon>Ecdysozoa</taxon>
        <taxon>Arthropoda</taxon>
        <taxon>Hexapoda</taxon>
        <taxon>Insecta</taxon>
        <taxon>Pterygota</taxon>
        <taxon>Neoptera</taxon>
        <taxon>Endopterygota</taxon>
        <taxon>Lepidoptera</taxon>
        <taxon>Glossata</taxon>
        <taxon>Ditrysia</taxon>
        <taxon>Noctuoidea</taxon>
        <taxon>Noctuidae</taxon>
        <taxon>Noctuinae</taxon>
        <taxon>Hadenini</taxon>
        <taxon>Mythimna</taxon>
    </lineage>
</organism>
<accession>A0ACC2QIA4</accession>
<gene>
    <name evidence="1" type="ORF">PYW08_002571</name>
</gene>
<sequence length="488" mass="55979">MEVGAVKQDFNTEVILLKKKLNQAKIQIIHKLTRKAKQLTEKKAPEQLQEKLKRKAESAVKEVLIIKKIKPKDLAKFIVTHKGELNTFLNKPQVDEDKACARLLLHKALQDKYKFIRGRFSNVPIQDLFMSRLERRKMKKEAKEKQKNKKKAKNDKVVNSEGDWDVEDVVMADDIKLSRRGENIDDGDVSGDEGSEQEMSGDENDDNEVSGDDGDQSEEDNKPDGDSGPEDVNEQNDSEVIEDPSDAAEESSDNEGEVSNVLKVAPKVKPSVGNAKSKTVKIEETNTKTVPPKEIITKNPPKEIVKKNPVKKQKELDKTKHFNEKILQKKLKKDLDAPKVENKIVDPFFITATGENYMSVVEPRAPDEVKEEHFRGNRKLRRAVQFGLVPKSKLRQNNYNNEDRYNNQNGYDKGNGFKGKFNDRQNDRRNFNDRNSFNNDFNNKRGFNNRNDRNIEEKPEKLHPSWEAKKKKSGLLPFEGKKIVFDES</sequence>
<dbReference type="EMBL" id="CM056789">
    <property type="protein sequence ID" value="KAJ8718334.1"/>
    <property type="molecule type" value="Genomic_DNA"/>
</dbReference>
<evidence type="ECO:0000313" key="2">
    <source>
        <dbReference type="Proteomes" id="UP001231649"/>
    </source>
</evidence>